<protein>
    <recommendedName>
        <fullName evidence="1">Roadblock/LAMTOR2 domain-containing protein</fullName>
    </recommendedName>
</protein>
<keyword evidence="3" id="KW-1185">Reference proteome</keyword>
<dbReference type="SUPFAM" id="SSF103196">
    <property type="entry name" value="Roadblock/LC7 domain"/>
    <property type="match status" value="1"/>
</dbReference>
<dbReference type="InterPro" id="IPR004942">
    <property type="entry name" value="Roadblock/LAMTOR2_dom"/>
</dbReference>
<evidence type="ECO:0000313" key="3">
    <source>
        <dbReference type="Proteomes" id="UP000652354"/>
    </source>
</evidence>
<gene>
    <name evidence="2" type="ORF">Dac01nite_18920</name>
</gene>
<reference evidence="2" key="1">
    <citation type="submission" date="2021-01" db="EMBL/GenBank/DDBJ databases">
        <title>Whole genome shotgun sequence of Demequina activiva NBRC 110675.</title>
        <authorList>
            <person name="Komaki H."/>
            <person name="Tamura T."/>
        </authorList>
    </citation>
    <scope>NUCLEOTIDE SEQUENCE</scope>
    <source>
        <strain evidence="2">NBRC 110675</strain>
    </source>
</reference>
<organism evidence="2 3">
    <name type="scientific">Demequina activiva</name>
    <dbReference type="NCBI Taxonomy" id="1582364"/>
    <lineage>
        <taxon>Bacteria</taxon>
        <taxon>Bacillati</taxon>
        <taxon>Actinomycetota</taxon>
        <taxon>Actinomycetes</taxon>
        <taxon>Micrococcales</taxon>
        <taxon>Demequinaceae</taxon>
        <taxon>Demequina</taxon>
    </lineage>
</organism>
<dbReference type="Gene3D" id="3.30.450.30">
    <property type="entry name" value="Dynein light chain 2a, cytoplasmic"/>
    <property type="match status" value="1"/>
</dbReference>
<evidence type="ECO:0000259" key="1">
    <source>
        <dbReference type="Pfam" id="PF03259"/>
    </source>
</evidence>
<dbReference type="AlphaFoldDB" id="A0A919Q2N1"/>
<accession>A0A919Q2N1</accession>
<dbReference type="Proteomes" id="UP000652354">
    <property type="component" value="Unassembled WGS sequence"/>
</dbReference>
<dbReference type="EMBL" id="BONR01000004">
    <property type="protein sequence ID" value="GIG55140.1"/>
    <property type="molecule type" value="Genomic_DNA"/>
</dbReference>
<proteinExistence type="predicted"/>
<evidence type="ECO:0000313" key="2">
    <source>
        <dbReference type="EMBL" id="GIG55140.1"/>
    </source>
</evidence>
<feature type="domain" description="Roadblock/LAMTOR2" evidence="1">
    <location>
        <begin position="13"/>
        <end position="95"/>
    </location>
</feature>
<name>A0A919Q2N1_9MICO</name>
<dbReference type="RefSeq" id="WP_275404546.1">
    <property type="nucleotide sequence ID" value="NZ_BONR01000004.1"/>
</dbReference>
<comment type="caution">
    <text evidence="2">The sequence shown here is derived from an EMBL/GenBank/DDBJ whole genome shotgun (WGS) entry which is preliminary data.</text>
</comment>
<sequence>MIARDRCAAFARELHEHPGVHRVIFAGADGLAHYDDARLEDRERGAAAAATLAGVAGLVAQSLGLDETEGSVIYGTSRQVITRAVSDDLLLVVLADAGEPGNGVYREVRRVSRAIADEGLTF</sequence>
<dbReference type="Pfam" id="PF03259">
    <property type="entry name" value="Robl_LC7"/>
    <property type="match status" value="1"/>
</dbReference>